<feature type="compositionally biased region" description="Acidic residues" evidence="10">
    <location>
        <begin position="90"/>
        <end position="105"/>
    </location>
</feature>
<accession>A0A378WZT4</accession>
<evidence type="ECO:0000256" key="7">
    <source>
        <dbReference type="ARBA" id="ARBA00022989"/>
    </source>
</evidence>
<reference evidence="11 12" key="1">
    <citation type="submission" date="2018-06" db="EMBL/GenBank/DDBJ databases">
        <authorList>
            <consortium name="Pathogen Informatics"/>
            <person name="Doyle S."/>
        </authorList>
    </citation>
    <scope>NUCLEOTIDE SEQUENCE [LARGE SCALE GENOMIC DNA]</scope>
    <source>
        <strain evidence="11 12">NCTC13184</strain>
    </source>
</reference>
<dbReference type="RefSeq" id="WP_063917461.1">
    <property type="nucleotide sequence ID" value="NZ_JAJFOE010000001.1"/>
</dbReference>
<dbReference type="Pfam" id="PF02699">
    <property type="entry name" value="YajC"/>
    <property type="match status" value="1"/>
</dbReference>
<keyword evidence="5" id="KW-0812">Transmembrane</keyword>
<dbReference type="GO" id="GO:0015031">
    <property type="term" value="P:protein transport"/>
    <property type="evidence" value="ECO:0007669"/>
    <property type="project" value="UniProtKB-KW"/>
</dbReference>
<keyword evidence="4" id="KW-1003">Cell membrane</keyword>
<protein>
    <submittedName>
        <fullName evidence="11">Preprotein translocase subunit YajC</fullName>
    </submittedName>
</protein>
<evidence type="ECO:0000256" key="2">
    <source>
        <dbReference type="ARBA" id="ARBA00006742"/>
    </source>
</evidence>
<proteinExistence type="inferred from homology"/>
<keyword evidence="7" id="KW-1133">Transmembrane helix</keyword>
<evidence type="ECO:0000256" key="8">
    <source>
        <dbReference type="ARBA" id="ARBA00023010"/>
    </source>
</evidence>
<keyword evidence="3" id="KW-0813">Transport</keyword>
<evidence type="ECO:0000256" key="1">
    <source>
        <dbReference type="ARBA" id="ARBA00004162"/>
    </source>
</evidence>
<dbReference type="OrthoDB" id="2200301at2"/>
<evidence type="ECO:0000313" key="11">
    <source>
        <dbReference type="EMBL" id="SUA45921.1"/>
    </source>
</evidence>
<evidence type="ECO:0000256" key="6">
    <source>
        <dbReference type="ARBA" id="ARBA00022927"/>
    </source>
</evidence>
<keyword evidence="9" id="KW-0472">Membrane</keyword>
<evidence type="ECO:0000256" key="4">
    <source>
        <dbReference type="ARBA" id="ARBA00022475"/>
    </source>
</evidence>
<dbReference type="PANTHER" id="PTHR33909">
    <property type="entry name" value="SEC TRANSLOCON ACCESSORY COMPLEX SUBUNIT YAJC"/>
    <property type="match status" value="1"/>
</dbReference>
<sequence>MANLLFPLLLVVLLVPMFLGVRRQKREAQKVADMQENVKVGDQVTTTSGLYGTVVDLDEETVDLEIAEDVVTTWLRAAIRDVRPSGDAAESADSDTDAVESDDETIAAPTADAPVESAATNGSAPANGSAANGSASASGVEESVEDTAARLRKD</sequence>
<dbReference type="GO" id="GO:0005886">
    <property type="term" value="C:plasma membrane"/>
    <property type="evidence" value="ECO:0007669"/>
    <property type="project" value="UniProtKB-SubCell"/>
</dbReference>
<gene>
    <name evidence="11" type="ORF">NCTC13184_04445</name>
</gene>
<comment type="subcellular location">
    <subcellularLocation>
        <location evidence="1">Cell membrane</location>
        <topology evidence="1">Single-pass membrane protein</topology>
    </subcellularLocation>
</comment>
<name>A0A378WZT4_9NOCA</name>
<evidence type="ECO:0000313" key="12">
    <source>
        <dbReference type="Proteomes" id="UP000255082"/>
    </source>
</evidence>
<evidence type="ECO:0000256" key="9">
    <source>
        <dbReference type="ARBA" id="ARBA00023136"/>
    </source>
</evidence>
<feature type="region of interest" description="Disordered" evidence="10">
    <location>
        <begin position="82"/>
        <end position="154"/>
    </location>
</feature>
<dbReference type="SMART" id="SM01323">
    <property type="entry name" value="YajC"/>
    <property type="match status" value="1"/>
</dbReference>
<evidence type="ECO:0000256" key="3">
    <source>
        <dbReference type="ARBA" id="ARBA00022448"/>
    </source>
</evidence>
<dbReference type="NCBIfam" id="TIGR00739">
    <property type="entry name" value="yajC"/>
    <property type="match status" value="1"/>
</dbReference>
<dbReference type="PANTHER" id="PTHR33909:SF1">
    <property type="entry name" value="SEC TRANSLOCON ACCESSORY COMPLEX SUBUNIT YAJC"/>
    <property type="match status" value="1"/>
</dbReference>
<dbReference type="EMBL" id="UGRU01000001">
    <property type="protein sequence ID" value="SUA45921.1"/>
    <property type="molecule type" value="Genomic_DNA"/>
</dbReference>
<evidence type="ECO:0000256" key="5">
    <source>
        <dbReference type="ARBA" id="ARBA00022692"/>
    </source>
</evidence>
<keyword evidence="6" id="KW-0653">Protein transport</keyword>
<evidence type="ECO:0000256" key="10">
    <source>
        <dbReference type="SAM" id="MobiDB-lite"/>
    </source>
</evidence>
<organism evidence="11 12">
    <name type="scientific">Nocardia africana</name>
    <dbReference type="NCBI Taxonomy" id="134964"/>
    <lineage>
        <taxon>Bacteria</taxon>
        <taxon>Bacillati</taxon>
        <taxon>Actinomycetota</taxon>
        <taxon>Actinomycetes</taxon>
        <taxon>Mycobacteriales</taxon>
        <taxon>Nocardiaceae</taxon>
        <taxon>Nocardia</taxon>
    </lineage>
</organism>
<keyword evidence="8" id="KW-0811">Translocation</keyword>
<comment type="similarity">
    <text evidence="2">Belongs to the YajC family.</text>
</comment>
<dbReference type="AlphaFoldDB" id="A0A378WZT4"/>
<feature type="compositionally biased region" description="Low complexity" evidence="10">
    <location>
        <begin position="117"/>
        <end position="139"/>
    </location>
</feature>
<dbReference type="InterPro" id="IPR003849">
    <property type="entry name" value="Preprotein_translocase_YajC"/>
</dbReference>
<dbReference type="Proteomes" id="UP000255082">
    <property type="component" value="Unassembled WGS sequence"/>
</dbReference>